<protein>
    <submittedName>
        <fullName evidence="1">Uncharacterized protein</fullName>
    </submittedName>
</protein>
<sequence>DPQAILKLPYKRNYIPDDTLREQVATHFSALLGEHAKNILPLLPEKIPSFGKLRILQGDSIRSASTCGNGSTAERNVFLFSKYEIETRPTVTANWVAKICYGRLERVLECSLPDSKELGSLAGKQRLLAVISPCKRTAGKDAALKIVTYSGLADPIVTDLQAIVAVVGRVETRGRWYLVDRTGELIRPEFLQDEEEEGN</sequence>
<accession>A0AAD6Z840</accession>
<feature type="non-terminal residue" evidence="1">
    <location>
        <position position="1"/>
    </location>
</feature>
<evidence type="ECO:0000313" key="1">
    <source>
        <dbReference type="EMBL" id="KAJ7310780.1"/>
    </source>
</evidence>
<evidence type="ECO:0000313" key="2">
    <source>
        <dbReference type="Proteomes" id="UP001218218"/>
    </source>
</evidence>
<keyword evidence="2" id="KW-1185">Reference proteome</keyword>
<name>A0AAD6Z840_9AGAR</name>
<proteinExistence type="predicted"/>
<reference evidence="1" key="1">
    <citation type="submission" date="2023-03" db="EMBL/GenBank/DDBJ databases">
        <title>Massive genome expansion in bonnet fungi (Mycena s.s.) driven by repeated elements and novel gene families across ecological guilds.</title>
        <authorList>
            <consortium name="Lawrence Berkeley National Laboratory"/>
            <person name="Harder C.B."/>
            <person name="Miyauchi S."/>
            <person name="Viragh M."/>
            <person name="Kuo A."/>
            <person name="Thoen E."/>
            <person name="Andreopoulos B."/>
            <person name="Lu D."/>
            <person name="Skrede I."/>
            <person name="Drula E."/>
            <person name="Henrissat B."/>
            <person name="Morin E."/>
            <person name="Kohler A."/>
            <person name="Barry K."/>
            <person name="LaButti K."/>
            <person name="Morin E."/>
            <person name="Salamov A."/>
            <person name="Lipzen A."/>
            <person name="Mereny Z."/>
            <person name="Hegedus B."/>
            <person name="Baldrian P."/>
            <person name="Stursova M."/>
            <person name="Weitz H."/>
            <person name="Taylor A."/>
            <person name="Grigoriev I.V."/>
            <person name="Nagy L.G."/>
            <person name="Martin F."/>
            <person name="Kauserud H."/>
        </authorList>
    </citation>
    <scope>NUCLEOTIDE SEQUENCE</scope>
    <source>
        <strain evidence="1">CBHHK002</strain>
    </source>
</reference>
<dbReference type="AlphaFoldDB" id="A0AAD6Z840"/>
<comment type="caution">
    <text evidence="1">The sequence shown here is derived from an EMBL/GenBank/DDBJ whole genome shotgun (WGS) entry which is preliminary data.</text>
</comment>
<dbReference type="Proteomes" id="UP001218218">
    <property type="component" value="Unassembled WGS sequence"/>
</dbReference>
<dbReference type="EMBL" id="JARIHO010000077">
    <property type="protein sequence ID" value="KAJ7310780.1"/>
    <property type="molecule type" value="Genomic_DNA"/>
</dbReference>
<gene>
    <name evidence="1" type="ORF">DFH08DRAFT_718527</name>
</gene>
<organism evidence="1 2">
    <name type="scientific">Mycena albidolilacea</name>
    <dbReference type="NCBI Taxonomy" id="1033008"/>
    <lineage>
        <taxon>Eukaryota</taxon>
        <taxon>Fungi</taxon>
        <taxon>Dikarya</taxon>
        <taxon>Basidiomycota</taxon>
        <taxon>Agaricomycotina</taxon>
        <taxon>Agaricomycetes</taxon>
        <taxon>Agaricomycetidae</taxon>
        <taxon>Agaricales</taxon>
        <taxon>Marasmiineae</taxon>
        <taxon>Mycenaceae</taxon>
        <taxon>Mycena</taxon>
    </lineage>
</organism>